<dbReference type="RefSeq" id="WP_009383228.1">
    <property type="nucleotide sequence ID" value="NZ_AMSQ01000007.1"/>
</dbReference>
<feature type="transmembrane region" description="Helical" evidence="1">
    <location>
        <begin position="7"/>
        <end position="30"/>
    </location>
</feature>
<sequence>MGIAGAIIVWLFLTIFFIAEIISVTINGTSFPFESLWFFIVLWFVSLIIIIVFYYYRKSSQEQFKKALKEQELGHYKFDQGEYFYQAPIVTLDNQLIPIYGQTNMKYQTAFNNIIEKWLSILDVFPLFGVELTSEHHEVHIRRIQIWNLRPHYKVTLDGTNIGTLKRKKIISEKGITQQLPYILTTKDNHYDFTNNYLSMETSIEDASHNTFFKAHRSLIDVFKNRNTKKRGENHDITIEESDFPDELWIALYIQLTINRKTSS</sequence>
<proteinExistence type="predicted"/>
<keyword evidence="1" id="KW-0472">Membrane</keyword>
<dbReference type="PATRIC" id="fig|1229783.3.peg.1108"/>
<keyword evidence="1" id="KW-0812">Transmembrane</keyword>
<comment type="caution">
    <text evidence="2">The sequence shown here is derived from an EMBL/GenBank/DDBJ whole genome shotgun (WGS) entry which is preliminary data.</text>
</comment>
<dbReference type="eggNOG" id="ENOG503055T">
    <property type="taxonomic scope" value="Bacteria"/>
</dbReference>
<keyword evidence="3" id="KW-1185">Reference proteome</keyword>
<name>K9AL83_9STAP</name>
<dbReference type="AlphaFoldDB" id="K9AL83"/>
<evidence type="ECO:0000313" key="2">
    <source>
        <dbReference type="EMBL" id="EKU48133.1"/>
    </source>
</evidence>
<dbReference type="OrthoDB" id="2394454at2"/>
<reference evidence="2 3" key="1">
    <citation type="journal article" date="2013" name="Genome Announc.">
        <title>Genome Sequence of Staphylococcus massiliensis Strain S46, Isolated from the Surface of Healthy Human Skin.</title>
        <authorList>
            <person name="Srivastav R."/>
            <person name="Singh A."/>
            <person name="Jangir P.K."/>
            <person name="Kumari C."/>
            <person name="Muduli S."/>
            <person name="Sharma R."/>
        </authorList>
    </citation>
    <scope>NUCLEOTIDE SEQUENCE [LARGE SCALE GENOMIC DNA]</scope>
    <source>
        <strain evidence="2 3">S46</strain>
    </source>
</reference>
<feature type="transmembrane region" description="Helical" evidence="1">
    <location>
        <begin position="36"/>
        <end position="56"/>
    </location>
</feature>
<gene>
    <name evidence="2" type="ORF">C273_05487</name>
</gene>
<evidence type="ECO:0000256" key="1">
    <source>
        <dbReference type="SAM" id="Phobius"/>
    </source>
</evidence>
<organism evidence="2 3">
    <name type="scientific">Staphylococcus massiliensis S46</name>
    <dbReference type="NCBI Taxonomy" id="1229783"/>
    <lineage>
        <taxon>Bacteria</taxon>
        <taxon>Bacillati</taxon>
        <taxon>Bacillota</taxon>
        <taxon>Bacilli</taxon>
        <taxon>Bacillales</taxon>
        <taxon>Staphylococcaceae</taxon>
        <taxon>Staphylococcus</taxon>
    </lineage>
</organism>
<evidence type="ECO:0000313" key="3">
    <source>
        <dbReference type="Proteomes" id="UP000009885"/>
    </source>
</evidence>
<protein>
    <submittedName>
        <fullName evidence="2">Uncharacterized protein</fullName>
    </submittedName>
</protein>
<accession>K9AL83</accession>
<keyword evidence="1" id="KW-1133">Transmembrane helix</keyword>
<dbReference type="EMBL" id="AMSQ01000007">
    <property type="protein sequence ID" value="EKU48133.1"/>
    <property type="molecule type" value="Genomic_DNA"/>
</dbReference>
<dbReference type="Proteomes" id="UP000009885">
    <property type="component" value="Unassembled WGS sequence"/>
</dbReference>